<dbReference type="InterPro" id="IPR011074">
    <property type="entry name" value="CRAL/TRIO_N_dom"/>
</dbReference>
<keyword evidence="3" id="KW-1185">Reference proteome</keyword>
<evidence type="ECO:0000313" key="2">
    <source>
        <dbReference type="EMBL" id="CAJ0944000.1"/>
    </source>
</evidence>
<dbReference type="SUPFAM" id="SSF46938">
    <property type="entry name" value="CRAL/TRIO N-terminal domain"/>
    <property type="match status" value="1"/>
</dbReference>
<gene>
    <name evidence="2" type="ORF">RIMI_LOCUS10217544</name>
</gene>
<proteinExistence type="predicted"/>
<dbReference type="EMBL" id="CAUEEQ010021925">
    <property type="protein sequence ID" value="CAJ0944000.1"/>
    <property type="molecule type" value="Genomic_DNA"/>
</dbReference>
<evidence type="ECO:0000259" key="1">
    <source>
        <dbReference type="SMART" id="SM01100"/>
    </source>
</evidence>
<sequence length="82" mass="9808">MNKVKLMKKMLLLRMMKKKVWEKYALVCFQAIEEFISELKNREQPQVVTVPPNTAVKFLMARKFDVLRAIDLFQAYRLQQSD</sequence>
<feature type="domain" description="CRAL/TRIO N-terminal" evidence="1">
    <location>
        <begin position="51"/>
        <end position="76"/>
    </location>
</feature>
<dbReference type="InterPro" id="IPR036273">
    <property type="entry name" value="CRAL/TRIO_N_dom_sf"/>
</dbReference>
<accession>A0ABN9LK59</accession>
<name>A0ABN9LK59_9NEOB</name>
<reference evidence="2" key="1">
    <citation type="submission" date="2023-07" db="EMBL/GenBank/DDBJ databases">
        <authorList>
            <person name="Stuckert A."/>
        </authorList>
    </citation>
    <scope>NUCLEOTIDE SEQUENCE</scope>
</reference>
<dbReference type="Proteomes" id="UP001176940">
    <property type="component" value="Unassembled WGS sequence"/>
</dbReference>
<evidence type="ECO:0000313" key="3">
    <source>
        <dbReference type="Proteomes" id="UP001176940"/>
    </source>
</evidence>
<organism evidence="2 3">
    <name type="scientific">Ranitomeya imitator</name>
    <name type="common">mimic poison frog</name>
    <dbReference type="NCBI Taxonomy" id="111125"/>
    <lineage>
        <taxon>Eukaryota</taxon>
        <taxon>Metazoa</taxon>
        <taxon>Chordata</taxon>
        <taxon>Craniata</taxon>
        <taxon>Vertebrata</taxon>
        <taxon>Euteleostomi</taxon>
        <taxon>Amphibia</taxon>
        <taxon>Batrachia</taxon>
        <taxon>Anura</taxon>
        <taxon>Neobatrachia</taxon>
        <taxon>Hyloidea</taxon>
        <taxon>Dendrobatidae</taxon>
        <taxon>Dendrobatinae</taxon>
        <taxon>Ranitomeya</taxon>
    </lineage>
</organism>
<protein>
    <recommendedName>
        <fullName evidence="1">CRAL/TRIO N-terminal domain-containing protein</fullName>
    </recommendedName>
</protein>
<comment type="caution">
    <text evidence="2">The sequence shown here is derived from an EMBL/GenBank/DDBJ whole genome shotgun (WGS) entry which is preliminary data.</text>
</comment>
<dbReference type="SMART" id="SM01100">
    <property type="entry name" value="CRAL_TRIO_N"/>
    <property type="match status" value="1"/>
</dbReference>